<keyword evidence="6" id="KW-0206">Cytoskeleton</keyword>
<dbReference type="PANTHER" id="PTHR18879:SF20">
    <property type="entry name" value="CENTROSOMAL PROTEIN OF 290 KDA"/>
    <property type="match status" value="1"/>
</dbReference>
<dbReference type="Ensembl" id="ENSSRHT00000030654.1">
    <property type="protein sequence ID" value="ENSSRHP00000029775.1"/>
    <property type="gene ID" value="ENSSRHG00000015457.1"/>
</dbReference>
<dbReference type="GO" id="GO:0097711">
    <property type="term" value="P:ciliary basal body-plasma membrane docking"/>
    <property type="evidence" value="ECO:0007669"/>
    <property type="project" value="TreeGrafter"/>
</dbReference>
<comment type="subcellular location">
    <subcellularLocation>
        <location evidence="1">Cytoplasm</location>
        <location evidence="1">Cytoskeleton</location>
        <location evidence="1">Cilium basal body</location>
    </subcellularLocation>
    <subcellularLocation>
        <location evidence="2">Cytoplasm</location>
        <location evidence="2">Cytoskeleton</location>
        <location evidence="2">Microtubule organizing center</location>
        <location evidence="2">Centrosome</location>
    </subcellularLocation>
</comment>
<evidence type="ECO:0000256" key="3">
    <source>
        <dbReference type="ARBA" id="ARBA00022490"/>
    </source>
</evidence>
<reference evidence="9" key="2">
    <citation type="submission" date="2025-09" db="UniProtKB">
        <authorList>
            <consortium name="Ensembl"/>
        </authorList>
    </citation>
    <scope>IDENTIFICATION</scope>
</reference>
<dbReference type="InterPro" id="IPR026201">
    <property type="entry name" value="Cep290"/>
</dbReference>
<keyword evidence="5 8" id="KW-0175">Coiled coil</keyword>
<feature type="coiled-coil region" evidence="8">
    <location>
        <begin position="157"/>
        <end position="223"/>
    </location>
</feature>
<evidence type="ECO:0008006" key="11">
    <source>
        <dbReference type="Google" id="ProtNLM"/>
    </source>
</evidence>
<sequence>NKEKELELKRTESAQFKATLNEMLNENKQLEQGMKEILRAIQDTQKKTPTSTGVSIPSLDRLVNALEMKYSEGKFDASLHLRTQVDQLTGRNEELRQEMKAAREEAANTLNQLTKANEKIARLESEVESVGKSTGTAIPYKSLALPEEMTPTSAEVINTLNEYMVQLLQEIKNKEDSIEQLSSALEEYKRKFAVIRHQQGLLYKEYQSERESWQKERDSFAELKSKFEEQREVDAVKIKEYNHWLEALEKDPNEIRRELAETARKMAVLRVNEKCLTRRYTTLLELEQHLRKENGKLKDDFIQMEAAITERIGYLQRYKEMAAFNMAALQKSLDSSVPASELERANKQYTELTIKYRNRKIQKDNHLVQKTTTLEHLEKENVSLLERINFINKELEISKEMLHTLEQAWENISTTGGENSMGKAAKALANSEIVSVSRRITTLEMKELNERQRAEHAQKMYEHLRNSLKQVEEVNFELETKFAEVGLIYLLHHIASRI</sequence>
<feature type="coiled-coil region" evidence="8">
    <location>
        <begin position="13"/>
        <end position="47"/>
    </location>
</feature>
<reference evidence="9" key="1">
    <citation type="submission" date="2025-08" db="UniProtKB">
        <authorList>
            <consortium name="Ensembl"/>
        </authorList>
    </citation>
    <scope>IDENTIFICATION</scope>
</reference>
<evidence type="ECO:0000256" key="8">
    <source>
        <dbReference type="SAM" id="Coils"/>
    </source>
</evidence>
<evidence type="ECO:0000256" key="7">
    <source>
        <dbReference type="ARBA" id="ARBA00023273"/>
    </source>
</evidence>
<dbReference type="GO" id="GO:0035869">
    <property type="term" value="C:ciliary transition zone"/>
    <property type="evidence" value="ECO:0007669"/>
    <property type="project" value="TreeGrafter"/>
</dbReference>
<protein>
    <recommendedName>
        <fullName evidence="11">Centrosomal protein of 290kDa coiled-coil region domain-containing protein</fullName>
    </recommendedName>
</protein>
<dbReference type="GO" id="GO:1905349">
    <property type="term" value="P:ciliary transition zone assembly"/>
    <property type="evidence" value="ECO:0007669"/>
    <property type="project" value="TreeGrafter"/>
</dbReference>
<dbReference type="GO" id="GO:0043010">
    <property type="term" value="P:camera-type eye development"/>
    <property type="evidence" value="ECO:0007669"/>
    <property type="project" value="TreeGrafter"/>
</dbReference>
<evidence type="ECO:0000256" key="2">
    <source>
        <dbReference type="ARBA" id="ARBA00004300"/>
    </source>
</evidence>
<name>A0A673HU69_9TELE</name>
<dbReference type="Gene3D" id="1.10.287.1490">
    <property type="match status" value="1"/>
</dbReference>
<organism evidence="9 10">
    <name type="scientific">Sinocyclocheilus rhinocerous</name>
    <dbReference type="NCBI Taxonomy" id="307959"/>
    <lineage>
        <taxon>Eukaryota</taxon>
        <taxon>Metazoa</taxon>
        <taxon>Chordata</taxon>
        <taxon>Craniata</taxon>
        <taxon>Vertebrata</taxon>
        <taxon>Euteleostomi</taxon>
        <taxon>Actinopterygii</taxon>
        <taxon>Neopterygii</taxon>
        <taxon>Teleostei</taxon>
        <taxon>Ostariophysi</taxon>
        <taxon>Cypriniformes</taxon>
        <taxon>Cyprinidae</taxon>
        <taxon>Cyprininae</taxon>
        <taxon>Sinocyclocheilus</taxon>
    </lineage>
</organism>
<evidence type="ECO:0000313" key="10">
    <source>
        <dbReference type="Proteomes" id="UP000472270"/>
    </source>
</evidence>
<feature type="coiled-coil region" evidence="8">
    <location>
        <begin position="454"/>
        <end position="481"/>
    </location>
</feature>
<dbReference type="GO" id="GO:0034451">
    <property type="term" value="C:centriolar satellite"/>
    <property type="evidence" value="ECO:0007669"/>
    <property type="project" value="TreeGrafter"/>
</dbReference>
<keyword evidence="10" id="KW-1185">Reference proteome</keyword>
<dbReference type="GO" id="GO:1905515">
    <property type="term" value="P:non-motile cilium assembly"/>
    <property type="evidence" value="ECO:0007669"/>
    <property type="project" value="TreeGrafter"/>
</dbReference>
<evidence type="ECO:0000256" key="5">
    <source>
        <dbReference type="ARBA" id="ARBA00023054"/>
    </source>
</evidence>
<evidence type="ECO:0000313" key="9">
    <source>
        <dbReference type="Ensembl" id="ENSSRHP00000029775.1"/>
    </source>
</evidence>
<accession>A0A673HU69</accession>
<feature type="coiled-coil region" evidence="8">
    <location>
        <begin position="367"/>
        <end position="408"/>
    </location>
</feature>
<evidence type="ECO:0000256" key="6">
    <source>
        <dbReference type="ARBA" id="ARBA00023212"/>
    </source>
</evidence>
<keyword evidence="4" id="KW-0970">Cilium biogenesis/degradation</keyword>
<dbReference type="PANTHER" id="PTHR18879">
    <property type="entry name" value="CENTROSOMAL PROTEIN OF 290 KDA"/>
    <property type="match status" value="1"/>
</dbReference>
<proteinExistence type="predicted"/>
<keyword evidence="3" id="KW-0963">Cytoplasm</keyword>
<feature type="coiled-coil region" evidence="8">
    <location>
        <begin position="78"/>
        <end position="133"/>
    </location>
</feature>
<evidence type="ECO:0000256" key="4">
    <source>
        <dbReference type="ARBA" id="ARBA00022794"/>
    </source>
</evidence>
<dbReference type="AlphaFoldDB" id="A0A673HU69"/>
<keyword evidence="7" id="KW-0966">Cell projection</keyword>
<dbReference type="Proteomes" id="UP000472270">
    <property type="component" value="Unassembled WGS sequence"/>
</dbReference>
<dbReference type="GO" id="GO:0001822">
    <property type="term" value="P:kidney development"/>
    <property type="evidence" value="ECO:0007669"/>
    <property type="project" value="TreeGrafter"/>
</dbReference>
<evidence type="ECO:0000256" key="1">
    <source>
        <dbReference type="ARBA" id="ARBA00004120"/>
    </source>
</evidence>